<dbReference type="Proteomes" id="UP000632828">
    <property type="component" value="Unassembled WGS sequence"/>
</dbReference>
<gene>
    <name evidence="2" type="ORF">ICT70_11025</name>
</gene>
<dbReference type="Pfam" id="PF07238">
    <property type="entry name" value="PilZ"/>
    <property type="match status" value="1"/>
</dbReference>
<dbReference type="GO" id="GO:0035438">
    <property type="term" value="F:cyclic-di-GMP binding"/>
    <property type="evidence" value="ECO:0007669"/>
    <property type="project" value="InterPro"/>
</dbReference>
<dbReference type="Gene3D" id="2.40.10.220">
    <property type="entry name" value="predicted glycosyltransferase like domains"/>
    <property type="match status" value="1"/>
</dbReference>
<evidence type="ECO:0000313" key="3">
    <source>
        <dbReference type="Proteomes" id="UP000632828"/>
    </source>
</evidence>
<feature type="domain" description="PilZ" evidence="1">
    <location>
        <begin position="4"/>
        <end position="100"/>
    </location>
</feature>
<reference evidence="2" key="1">
    <citation type="submission" date="2020-09" db="EMBL/GenBank/DDBJ databases">
        <title>Pelobacter alkaliphilus sp. nov., a novel anaerobic arsenate-reducing bacterium from terrestrial mud volcano.</title>
        <authorList>
            <person name="Khomyakova M.A."/>
            <person name="Merkel A.Y."/>
            <person name="Slobodkin A.I."/>
        </authorList>
    </citation>
    <scope>NUCLEOTIDE SEQUENCE</scope>
    <source>
        <strain evidence="2">M08fum</strain>
    </source>
</reference>
<evidence type="ECO:0000259" key="1">
    <source>
        <dbReference type="Pfam" id="PF07238"/>
    </source>
</evidence>
<dbReference type="RefSeq" id="WP_191156560.1">
    <property type="nucleotide sequence ID" value="NZ_JACWUN010000012.1"/>
</dbReference>
<dbReference type="InterPro" id="IPR027021">
    <property type="entry name" value="C-di-GMP_BP_PA4608"/>
</dbReference>
<dbReference type="InterPro" id="IPR009875">
    <property type="entry name" value="PilZ_domain"/>
</dbReference>
<protein>
    <submittedName>
        <fullName evidence="2">PilZ domain-containing protein</fullName>
    </submittedName>
</protein>
<evidence type="ECO:0000313" key="2">
    <source>
        <dbReference type="EMBL" id="MBD1401207.1"/>
    </source>
</evidence>
<name>A0A8J6ULI3_9BACT</name>
<organism evidence="2 3">
    <name type="scientific">Pelovirga terrestris</name>
    <dbReference type="NCBI Taxonomy" id="2771352"/>
    <lineage>
        <taxon>Bacteria</taxon>
        <taxon>Pseudomonadati</taxon>
        <taxon>Thermodesulfobacteriota</taxon>
        <taxon>Desulfuromonadia</taxon>
        <taxon>Geobacterales</taxon>
        <taxon>Geobacteraceae</taxon>
        <taxon>Pelovirga</taxon>
    </lineage>
</organism>
<dbReference type="AlphaFoldDB" id="A0A8J6ULI3"/>
<dbReference type="PIRSF" id="PIRSF028141">
    <property type="entry name" value="C-di-GMP_BP_PA4608"/>
    <property type="match status" value="1"/>
</dbReference>
<dbReference type="SUPFAM" id="SSF141371">
    <property type="entry name" value="PilZ domain-like"/>
    <property type="match status" value="1"/>
</dbReference>
<keyword evidence="3" id="KW-1185">Reference proteome</keyword>
<accession>A0A8J6ULI3</accession>
<comment type="caution">
    <text evidence="2">The sequence shown here is derived from an EMBL/GenBank/DDBJ whole genome shotgun (WGS) entry which is preliminary data.</text>
</comment>
<dbReference type="EMBL" id="JACWUN010000012">
    <property type="protein sequence ID" value="MBD1401207.1"/>
    <property type="molecule type" value="Genomic_DNA"/>
</dbReference>
<proteinExistence type="predicted"/>
<sequence>MTELRNYRRIPFHTTATIVWAQEQVPCELIDLALRGALLQTHHEVPIEIGARARVDIDLANSEVKLTFGVELIHREQNQYGFLFIDADDESLAHLRRLLELNLGDGEQVDREFVHWLQHPDH</sequence>